<accession>A0A9P2LM60</accession>
<dbReference type="EMBL" id="ACSJ01000001">
    <property type="protein sequence ID" value="EES92274.1"/>
    <property type="molecule type" value="Genomic_DNA"/>
</dbReference>
<dbReference type="Proteomes" id="UP000006160">
    <property type="component" value="Unassembled WGS sequence"/>
</dbReference>
<evidence type="ECO:0000313" key="2">
    <source>
        <dbReference type="Proteomes" id="UP000006160"/>
    </source>
</evidence>
<sequence length="38" mass="4551">MNIKIPPYILTNVITNKKYHIMNINNKNLPKFNSMYIN</sequence>
<name>A0A9P2LM60_CLOBO</name>
<comment type="caution">
    <text evidence="1">The sequence shown here is derived from an EMBL/GenBank/DDBJ whole genome shotgun (WGS) entry which is preliminary data.</text>
</comment>
<proteinExistence type="predicted"/>
<protein>
    <submittedName>
        <fullName evidence="1">Uncharacterized protein</fullName>
    </submittedName>
</protein>
<gene>
    <name evidence="1" type="ORF">CLG_B0514</name>
</gene>
<organism evidence="1 2">
    <name type="scientific">Clostridium botulinum D str. 1873</name>
    <dbReference type="NCBI Taxonomy" id="592027"/>
    <lineage>
        <taxon>Bacteria</taxon>
        <taxon>Bacillati</taxon>
        <taxon>Bacillota</taxon>
        <taxon>Clostridia</taxon>
        <taxon>Eubacteriales</taxon>
        <taxon>Clostridiaceae</taxon>
        <taxon>Clostridium</taxon>
    </lineage>
</organism>
<reference evidence="1 2" key="1">
    <citation type="submission" date="2009-10" db="EMBL/GenBank/DDBJ databases">
        <authorList>
            <person name="Shrivastava S."/>
            <person name="Brinkac L.B."/>
            <person name="Brown J.L."/>
            <person name="Bruce D.B."/>
            <person name="Detter C."/>
            <person name="Green L.D."/>
            <person name="Munk C.A."/>
            <person name="Rogers Y.C."/>
            <person name="Tapia R."/>
            <person name="Saunders E.S."/>
            <person name="Sims D.R."/>
            <person name="Smith L.A."/>
            <person name="Smith T.J."/>
            <person name="Sutton G."/>
            <person name="Brettin T."/>
        </authorList>
    </citation>
    <scope>NUCLEOTIDE SEQUENCE [LARGE SCALE GENOMIC DNA]</scope>
    <source>
        <strain evidence="2">D str. 1873</strain>
    </source>
</reference>
<evidence type="ECO:0000313" key="1">
    <source>
        <dbReference type="EMBL" id="EES92274.1"/>
    </source>
</evidence>
<dbReference type="AlphaFoldDB" id="A0A9P2LM60"/>